<accession>A0AAD2D6Y7</accession>
<dbReference type="Proteomes" id="UP001295684">
    <property type="component" value="Unassembled WGS sequence"/>
</dbReference>
<dbReference type="SUPFAM" id="SSF48371">
    <property type="entry name" value="ARM repeat"/>
    <property type="match status" value="1"/>
</dbReference>
<sequence length="965" mass="112548">MLDDEGDTNNPDLKIVFFTYAVIDQTSYYVCLNKRFMYCFQEPEVGESDKNYTIDYEINYLKITKVLKSTKKKRLLKIYHRDHKKCELNPLVLKIEDRGQFILNLACYWETCQMVQNNSHRDLPVHEMDKKVAAKKEDEFKINNDVYTIQNHSIFQWMMKNRNHYDLQKTDKYLLYNQVEGGHESGLLEKQIMIQISDPDYQVELLPHFNMNRDNLEEFAWNFTERIVGSENYGSIIEIYRSDPYFKKKNLSSDQAEWSGWEIHAKANGANYFITIERRKYIPPSMSNFCDFILQTKVKVANSNSMEGKEILSETLKEHQLLIDSLEPLSPISKIYRTIVQEKINSFLFDSDSLNFVRYQLGIKPYLKDLGEITKLYVDCIISKVIKVKNYDNFKPFKRAFKKEIMKNPIINAKKPSDFRKALQEKIKKSLQLRKRRMIAEDSHTGMSQGSGQNDQEMIQNIWDSKVAAYLAYCVDGGYYQSKFTLFTLIEAGKKAYDETGSSGAVFSQELAYLLDVRNKGASVGGGSNPALITVLKTLREVSGDYTFNEQVMSAILETNYAELVFEKEGDTSFYSFIRFLLETTYFSDEVQMCICRVIIKLFSENDPKKMGAFIQDESKRISAQQVVKPLIDCYINGRRALKEVACIALFNMGLSDKEYIEVMVSNDFHDDLIDTLKTAHHPLLFKSLKCLRAIFSLYKNLPVLLGNINRLFDHLKVVVRQDEEKDEFLYCIEIRDMIFQNVFIILKDYNPDDISKRENALKDIEEFVIYACREIVFLFQDYEPDEEVKDNLSLTSQHRDFNIRLVAVEQNYCQTLISLCIQYCCDDLKINDRKNMILKELGSFIIEKMYFQTLQAFIYEDQHKEMGEEEKDSLAPEGKLSFESWRSGCIGDTEIEYKLMRLLKILLENNSNGINDFNKRVSDTDLKVKKVAFPNAKEFLSTYVSNCPVKRICSKINDIINELL</sequence>
<name>A0AAD2D6Y7_EUPCR</name>
<dbReference type="EMBL" id="CAMPGE010024230">
    <property type="protein sequence ID" value="CAI2382085.1"/>
    <property type="molecule type" value="Genomic_DNA"/>
</dbReference>
<proteinExistence type="predicted"/>
<reference evidence="1" key="1">
    <citation type="submission" date="2023-07" db="EMBL/GenBank/DDBJ databases">
        <authorList>
            <consortium name="AG Swart"/>
            <person name="Singh M."/>
            <person name="Singh A."/>
            <person name="Seah K."/>
            <person name="Emmerich C."/>
        </authorList>
    </citation>
    <scope>NUCLEOTIDE SEQUENCE</scope>
    <source>
        <strain evidence="1">DP1</strain>
    </source>
</reference>
<evidence type="ECO:0000313" key="1">
    <source>
        <dbReference type="EMBL" id="CAI2382085.1"/>
    </source>
</evidence>
<keyword evidence="2" id="KW-1185">Reference proteome</keyword>
<evidence type="ECO:0000313" key="2">
    <source>
        <dbReference type="Proteomes" id="UP001295684"/>
    </source>
</evidence>
<dbReference type="InterPro" id="IPR016024">
    <property type="entry name" value="ARM-type_fold"/>
</dbReference>
<comment type="caution">
    <text evidence="1">The sequence shown here is derived from an EMBL/GenBank/DDBJ whole genome shotgun (WGS) entry which is preliminary data.</text>
</comment>
<organism evidence="1 2">
    <name type="scientific">Euplotes crassus</name>
    <dbReference type="NCBI Taxonomy" id="5936"/>
    <lineage>
        <taxon>Eukaryota</taxon>
        <taxon>Sar</taxon>
        <taxon>Alveolata</taxon>
        <taxon>Ciliophora</taxon>
        <taxon>Intramacronucleata</taxon>
        <taxon>Spirotrichea</taxon>
        <taxon>Hypotrichia</taxon>
        <taxon>Euplotida</taxon>
        <taxon>Euplotidae</taxon>
        <taxon>Moneuplotes</taxon>
    </lineage>
</organism>
<protein>
    <submittedName>
        <fullName evidence="1">Uncharacterized protein</fullName>
    </submittedName>
</protein>
<gene>
    <name evidence="1" type="ORF">ECRASSUSDP1_LOCUS23552</name>
</gene>
<dbReference type="Gene3D" id="1.25.10.10">
    <property type="entry name" value="Leucine-rich Repeat Variant"/>
    <property type="match status" value="1"/>
</dbReference>
<dbReference type="InterPro" id="IPR011989">
    <property type="entry name" value="ARM-like"/>
</dbReference>
<dbReference type="AlphaFoldDB" id="A0AAD2D6Y7"/>